<dbReference type="Proteomes" id="UP001221558">
    <property type="component" value="Chromosome"/>
</dbReference>
<dbReference type="EMBL" id="CP117880">
    <property type="protein sequence ID" value="WDF67292.1"/>
    <property type="molecule type" value="Genomic_DNA"/>
</dbReference>
<sequence>MSVPEACHTLAEFQNILIKINVKKILQRVVLLLCAFYAGLHLTAMGLASKLSSAWVNYAAIGLGILLMLCAIGYCIFKCVVKYIALTSKKRQNSESE</sequence>
<proteinExistence type="predicted"/>
<name>A0ABY7WCT1_9SPHI</name>
<evidence type="ECO:0000313" key="2">
    <source>
        <dbReference type="EMBL" id="WDF67292.1"/>
    </source>
</evidence>
<keyword evidence="1" id="KW-0472">Membrane</keyword>
<organism evidence="2 3">
    <name type="scientific">Sphingobacterium oryzagri</name>
    <dbReference type="NCBI Taxonomy" id="3025669"/>
    <lineage>
        <taxon>Bacteria</taxon>
        <taxon>Pseudomonadati</taxon>
        <taxon>Bacteroidota</taxon>
        <taxon>Sphingobacteriia</taxon>
        <taxon>Sphingobacteriales</taxon>
        <taxon>Sphingobacteriaceae</taxon>
        <taxon>Sphingobacterium</taxon>
    </lineage>
</organism>
<keyword evidence="3" id="KW-1185">Reference proteome</keyword>
<evidence type="ECO:0000256" key="1">
    <source>
        <dbReference type="SAM" id="Phobius"/>
    </source>
</evidence>
<feature type="transmembrane region" description="Helical" evidence="1">
    <location>
        <begin position="55"/>
        <end position="81"/>
    </location>
</feature>
<gene>
    <name evidence="2" type="ORF">PQ465_13360</name>
</gene>
<keyword evidence="1" id="KW-0812">Transmembrane</keyword>
<protein>
    <submittedName>
        <fullName evidence="2">Uncharacterized protein</fullName>
    </submittedName>
</protein>
<accession>A0ABY7WCT1</accession>
<feature type="transmembrane region" description="Helical" evidence="1">
    <location>
        <begin position="29"/>
        <end position="49"/>
    </location>
</feature>
<evidence type="ECO:0000313" key="3">
    <source>
        <dbReference type="Proteomes" id="UP001221558"/>
    </source>
</evidence>
<reference evidence="2 3" key="1">
    <citation type="submission" date="2023-02" db="EMBL/GenBank/DDBJ databases">
        <title>Genome sequence of Sphingobacterium sp. KACC 22765.</title>
        <authorList>
            <person name="Kim S."/>
            <person name="Heo J."/>
            <person name="Kwon S.-W."/>
        </authorList>
    </citation>
    <scope>NUCLEOTIDE SEQUENCE [LARGE SCALE GENOMIC DNA]</scope>
    <source>
        <strain evidence="2 3">KACC 22765</strain>
    </source>
</reference>
<dbReference type="RefSeq" id="WP_274266022.1">
    <property type="nucleotide sequence ID" value="NZ_CP117880.1"/>
</dbReference>
<keyword evidence="1" id="KW-1133">Transmembrane helix</keyword>